<dbReference type="Proteomes" id="UP000009135">
    <property type="component" value="Chromosome"/>
</dbReference>
<dbReference type="OrthoDB" id="396674at2"/>
<gene>
    <name evidence="5" type="ordered locus">MHC_02760</name>
</gene>
<dbReference type="REBASE" id="134956">
    <property type="entry name" value="S8.MhaIllORF2775P"/>
</dbReference>
<keyword evidence="6" id="KW-1185">Reference proteome</keyword>
<evidence type="ECO:0000256" key="3">
    <source>
        <dbReference type="ARBA" id="ARBA00023125"/>
    </source>
</evidence>
<dbReference type="EC" id="3.1.21.3" evidence="5"/>
<dbReference type="Gene3D" id="3.90.220.20">
    <property type="entry name" value="DNA methylase specificity domains"/>
    <property type="match status" value="1"/>
</dbReference>
<name>H6N6Z2_MYCHN</name>
<evidence type="ECO:0000313" key="5">
    <source>
        <dbReference type="EMBL" id="AEW45414.1"/>
    </source>
</evidence>
<dbReference type="HOGENOM" id="CLU_021095_5_1_14"/>
<dbReference type="KEGG" id="mhe:MHC_02760"/>
<keyword evidence="5" id="KW-0378">Hydrolase</keyword>
<dbReference type="PANTHER" id="PTHR30408">
    <property type="entry name" value="TYPE-1 RESTRICTION ENZYME ECOKI SPECIFICITY PROTEIN"/>
    <property type="match status" value="1"/>
</dbReference>
<dbReference type="STRING" id="1111676.MHC_02760"/>
<dbReference type="GO" id="GO:0009307">
    <property type="term" value="P:DNA restriction-modification system"/>
    <property type="evidence" value="ECO:0007669"/>
    <property type="project" value="UniProtKB-KW"/>
</dbReference>
<dbReference type="PANTHER" id="PTHR30408:SF12">
    <property type="entry name" value="TYPE I RESTRICTION ENZYME MJAVIII SPECIFICITY SUBUNIT"/>
    <property type="match status" value="1"/>
</dbReference>
<evidence type="ECO:0000256" key="2">
    <source>
        <dbReference type="ARBA" id="ARBA00022747"/>
    </source>
</evidence>
<dbReference type="InterPro" id="IPR000055">
    <property type="entry name" value="Restrct_endonuc_typeI_TRD"/>
</dbReference>
<accession>H6N6Z2</accession>
<comment type="similarity">
    <text evidence="1">Belongs to the type-I restriction system S methylase family.</text>
</comment>
<dbReference type="EMBL" id="CP003199">
    <property type="protein sequence ID" value="AEW45414.1"/>
    <property type="molecule type" value="Genomic_DNA"/>
</dbReference>
<dbReference type="SUPFAM" id="SSF116734">
    <property type="entry name" value="DNA methylase specificity domain"/>
    <property type="match status" value="1"/>
</dbReference>
<dbReference type="GO" id="GO:0009035">
    <property type="term" value="F:type I site-specific deoxyribonuclease activity"/>
    <property type="evidence" value="ECO:0007669"/>
    <property type="project" value="UniProtKB-EC"/>
</dbReference>
<dbReference type="Pfam" id="PF01420">
    <property type="entry name" value="Methylase_S"/>
    <property type="match status" value="1"/>
</dbReference>
<sequence>MEEKRLQEFLLGEVCDVQNGYTFSISQHRNVGNPIIRVRNVHNYQLQLDDIVYFGDNEIDLSKFALRPEDLVITAIGDFKVAWNQTNNSFYLNQGVWRLDPNLEILDKRWLFHFLSNLDLSSIISRGGVLPYLSIEKFKKIKIPVPSMSDQKNIAYKLDKLLELKEELRLRKKQNNYYRGKAWESFLSLAK</sequence>
<protein>
    <submittedName>
        <fullName evidence="5">Type I restriction enzyme specificity HsdS domain protein</fullName>
        <ecNumber evidence="5">3.1.21.3</ecNumber>
    </submittedName>
</protein>
<proteinExistence type="inferred from homology"/>
<dbReference type="GO" id="GO:0003677">
    <property type="term" value="F:DNA binding"/>
    <property type="evidence" value="ECO:0007669"/>
    <property type="project" value="UniProtKB-KW"/>
</dbReference>
<dbReference type="InterPro" id="IPR052021">
    <property type="entry name" value="Type-I_RS_S_subunit"/>
</dbReference>
<keyword evidence="3" id="KW-0238">DNA-binding</keyword>
<dbReference type="AlphaFoldDB" id="H6N6Z2"/>
<feature type="domain" description="Type I restriction modification DNA specificity" evidence="4">
    <location>
        <begin position="7"/>
        <end position="168"/>
    </location>
</feature>
<evidence type="ECO:0000256" key="1">
    <source>
        <dbReference type="ARBA" id="ARBA00010923"/>
    </source>
</evidence>
<evidence type="ECO:0000313" key="6">
    <source>
        <dbReference type="Proteomes" id="UP000009135"/>
    </source>
</evidence>
<dbReference type="InterPro" id="IPR044946">
    <property type="entry name" value="Restrct_endonuc_typeI_TRD_sf"/>
</dbReference>
<reference evidence="5 6" key="1">
    <citation type="journal article" date="2012" name="J. Bacteriol.">
        <title>Complete genome sequence of Mycoplasma haemocanis strain Illinois.</title>
        <authorList>
            <person name="do Nascimento N.C."/>
            <person name="Guimaraes A.M."/>
            <person name="Santos A.P."/>
            <person name="Sanmiguel P.J."/>
            <person name="Messick J.B."/>
        </authorList>
    </citation>
    <scope>NUCLEOTIDE SEQUENCE [LARGE SCALE GENOMIC DNA]</scope>
    <source>
        <strain evidence="5 6">Illinois</strain>
    </source>
</reference>
<keyword evidence="2" id="KW-0680">Restriction system</keyword>
<organism evidence="5 6">
    <name type="scientific">Mycoplasma haemocanis (strain Illinois)</name>
    <dbReference type="NCBI Taxonomy" id="1111676"/>
    <lineage>
        <taxon>Bacteria</taxon>
        <taxon>Bacillati</taxon>
        <taxon>Mycoplasmatota</taxon>
        <taxon>Mollicutes</taxon>
        <taxon>Mycoplasmataceae</taxon>
        <taxon>Mycoplasma</taxon>
    </lineage>
</organism>
<evidence type="ECO:0000259" key="4">
    <source>
        <dbReference type="Pfam" id="PF01420"/>
    </source>
</evidence>